<sequence length="496" mass="56490">MSAKLSKLNYINVGKKGTFQYDSQATLLHTSSPKEIDELFDELKRKQVKKIAMYFHGGLVPSDEGIITAERIIKYVNRDTDAYPICFVWDTGIKRTVLDNLDTIWNSAFFRRLLVRIIKIAGGELGIESITEVGSRGVSSLSDTEIYAELEKPVPFERYRTDTDAKSATIIEIPSETPEPVIDRRLRKSLKGKMEEEIEADKTLRELANEEKPDQEAELFDNKQQTEDEDSKGIVSSVKLLAAALKITVNIIKRHITQRNHGFYPTVVEEILREFYVADLGRWAWEGMKNKAAAMWNDDDFSGDSSKWHVGTYFIKKLDEYLETNELTVDLVGHSAGSIAICELIDFLKESNYAVTFRNIIFMAPACRCDLFSKTLLAYPKLYSSFRCFTMSDEKEKLDHLVRLYPRSLLYLISGILEPEQDAYILGLQRHVSGNYPYSGNFLDQVALYLKTENRIVYSITLDDVADGLRSGSVTHGGFDDDDETTLDSIMYLIKK</sequence>
<proteinExistence type="predicted"/>
<evidence type="ECO:0000313" key="2">
    <source>
        <dbReference type="EMBL" id="MDR6967072.1"/>
    </source>
</evidence>
<feature type="region of interest" description="Disordered" evidence="1">
    <location>
        <begin position="209"/>
        <end position="230"/>
    </location>
</feature>
<evidence type="ECO:0000313" key="3">
    <source>
        <dbReference type="Proteomes" id="UP001255185"/>
    </source>
</evidence>
<feature type="compositionally biased region" description="Basic and acidic residues" evidence="1">
    <location>
        <begin position="209"/>
        <end position="226"/>
    </location>
</feature>
<evidence type="ECO:0000256" key="1">
    <source>
        <dbReference type="SAM" id="MobiDB-lite"/>
    </source>
</evidence>
<organism evidence="2 3">
    <name type="scientific">Flavobacterium arsenatis</name>
    <dbReference type="NCBI Taxonomy" id="1484332"/>
    <lineage>
        <taxon>Bacteria</taxon>
        <taxon>Pseudomonadati</taxon>
        <taxon>Bacteroidota</taxon>
        <taxon>Flavobacteriia</taxon>
        <taxon>Flavobacteriales</taxon>
        <taxon>Flavobacteriaceae</taxon>
        <taxon>Flavobacterium</taxon>
    </lineage>
</organism>
<gene>
    <name evidence="2" type="ORF">J2X31_001072</name>
</gene>
<evidence type="ECO:0008006" key="4">
    <source>
        <dbReference type="Google" id="ProtNLM"/>
    </source>
</evidence>
<keyword evidence="3" id="KW-1185">Reference proteome</keyword>
<name>A0ABU1TNT3_9FLAO</name>
<comment type="caution">
    <text evidence="2">The sequence shown here is derived from an EMBL/GenBank/DDBJ whole genome shotgun (WGS) entry which is preliminary data.</text>
</comment>
<protein>
    <recommendedName>
        <fullName evidence="4">Alpha/beta hydrolase</fullName>
    </recommendedName>
</protein>
<dbReference type="RefSeq" id="WP_310025024.1">
    <property type="nucleotide sequence ID" value="NZ_JAVDVI010000003.1"/>
</dbReference>
<reference evidence="2 3" key="1">
    <citation type="submission" date="2023-07" db="EMBL/GenBank/DDBJ databases">
        <title>Sorghum-associated microbial communities from plants grown in Nebraska, USA.</title>
        <authorList>
            <person name="Schachtman D."/>
        </authorList>
    </citation>
    <scope>NUCLEOTIDE SEQUENCE [LARGE SCALE GENOMIC DNA]</scope>
    <source>
        <strain evidence="2 3">3773</strain>
    </source>
</reference>
<dbReference type="Proteomes" id="UP001255185">
    <property type="component" value="Unassembled WGS sequence"/>
</dbReference>
<accession>A0ABU1TNT3</accession>
<dbReference type="EMBL" id="JAVDVI010000003">
    <property type="protein sequence ID" value="MDR6967072.1"/>
    <property type="molecule type" value="Genomic_DNA"/>
</dbReference>